<keyword evidence="9" id="KW-0443">Lipid metabolism</keyword>
<dbReference type="GO" id="GO:0005829">
    <property type="term" value="C:cytosol"/>
    <property type="evidence" value="ECO:0007669"/>
    <property type="project" value="UniProtKB-SubCell"/>
</dbReference>
<comment type="caution">
    <text evidence="20">The sequence shown here is derived from an EMBL/GenBank/DDBJ whole genome shotgun (WGS) entry which is preliminary data.</text>
</comment>
<evidence type="ECO:0000256" key="12">
    <source>
        <dbReference type="ARBA" id="ARBA00023242"/>
    </source>
</evidence>
<proteinExistence type="inferred from homology"/>
<accession>A0A2R6QZW0</accession>
<keyword evidence="8" id="KW-0007">Acetylation</keyword>
<dbReference type="STRING" id="1590841.A0A2R6QZW0"/>
<comment type="catalytic activity">
    <reaction evidence="13">
        <text>a fatty acyl-CoA + H2O = a fatty acid + CoA + H(+)</text>
        <dbReference type="Rhea" id="RHEA:16781"/>
        <dbReference type="ChEBI" id="CHEBI:15377"/>
        <dbReference type="ChEBI" id="CHEBI:15378"/>
        <dbReference type="ChEBI" id="CHEBI:28868"/>
        <dbReference type="ChEBI" id="CHEBI:57287"/>
        <dbReference type="ChEBI" id="CHEBI:77636"/>
    </reaction>
    <physiologicalReaction direction="left-to-right" evidence="13">
        <dbReference type="Rhea" id="RHEA:16782"/>
    </physiologicalReaction>
</comment>
<keyword evidence="12" id="KW-0539">Nucleus</keyword>
<evidence type="ECO:0000256" key="16">
    <source>
        <dbReference type="ARBA" id="ARBA00067273"/>
    </source>
</evidence>
<organism evidence="20 21">
    <name type="scientific">Actinidia chinensis var. chinensis</name>
    <name type="common">Chinese soft-hair kiwi</name>
    <dbReference type="NCBI Taxonomy" id="1590841"/>
    <lineage>
        <taxon>Eukaryota</taxon>
        <taxon>Viridiplantae</taxon>
        <taxon>Streptophyta</taxon>
        <taxon>Embryophyta</taxon>
        <taxon>Tracheophyta</taxon>
        <taxon>Spermatophyta</taxon>
        <taxon>Magnoliopsida</taxon>
        <taxon>eudicotyledons</taxon>
        <taxon>Gunneridae</taxon>
        <taxon>Pentapetalae</taxon>
        <taxon>asterids</taxon>
        <taxon>Ericales</taxon>
        <taxon>Actinidiaceae</taxon>
        <taxon>Actinidia</taxon>
    </lineage>
</organism>
<dbReference type="FunFam" id="3.10.129.10:FF:000021">
    <property type="entry name" value="Acyl-coenzyme A thioesterase 13"/>
    <property type="match status" value="1"/>
</dbReference>
<dbReference type="Gene3D" id="3.10.129.10">
    <property type="entry name" value="Hotdog Thioesterase"/>
    <property type="match status" value="1"/>
</dbReference>
<evidence type="ECO:0000313" key="20">
    <source>
        <dbReference type="EMBL" id="PSS17935.1"/>
    </source>
</evidence>
<evidence type="ECO:0000313" key="21">
    <source>
        <dbReference type="Proteomes" id="UP000241394"/>
    </source>
</evidence>
<comment type="subcellular location">
    <subcellularLocation>
        <location evidence="3">Cytoplasm</location>
        <location evidence="3">Cytoskeleton</location>
        <location evidence="3">Spindle</location>
    </subcellularLocation>
    <subcellularLocation>
        <location evidence="4">Cytoplasm</location>
        <location evidence="4">Cytosol</location>
    </subcellularLocation>
    <subcellularLocation>
        <location evidence="2">Mitochondrion</location>
    </subcellularLocation>
    <subcellularLocation>
        <location evidence="1">Nucleus</location>
    </subcellularLocation>
</comment>
<dbReference type="EMBL" id="NKQK01000011">
    <property type="protein sequence ID" value="PSS17935.1"/>
    <property type="molecule type" value="Genomic_DNA"/>
</dbReference>
<evidence type="ECO:0000256" key="7">
    <source>
        <dbReference type="ARBA" id="ARBA00022801"/>
    </source>
</evidence>
<evidence type="ECO:0000256" key="18">
    <source>
        <dbReference type="ARBA" id="ARBA00083956"/>
    </source>
</evidence>
<gene>
    <name evidence="20" type="ORF">CEY00_Acc12627</name>
</gene>
<dbReference type="SUPFAM" id="SSF54637">
    <property type="entry name" value="Thioesterase/thiol ester dehydrase-isomerase"/>
    <property type="match status" value="1"/>
</dbReference>
<evidence type="ECO:0000256" key="3">
    <source>
        <dbReference type="ARBA" id="ARBA00004186"/>
    </source>
</evidence>
<evidence type="ECO:0000256" key="13">
    <source>
        <dbReference type="ARBA" id="ARBA00052976"/>
    </source>
</evidence>
<dbReference type="PANTHER" id="PTHR21660:SF1">
    <property type="entry name" value="ACYL-COENZYME A THIOESTERASE 13"/>
    <property type="match status" value="1"/>
</dbReference>
<dbReference type="FunCoup" id="A0A2R6QZW0">
    <property type="interactions" value="1"/>
</dbReference>
<dbReference type="InParanoid" id="A0A2R6QZW0"/>
<dbReference type="GO" id="GO:0047617">
    <property type="term" value="F:fatty acyl-CoA hydrolase activity"/>
    <property type="evidence" value="ECO:0007669"/>
    <property type="project" value="InterPro"/>
</dbReference>
<evidence type="ECO:0000256" key="2">
    <source>
        <dbReference type="ARBA" id="ARBA00004173"/>
    </source>
</evidence>
<keyword evidence="11" id="KW-0206">Cytoskeleton</keyword>
<feature type="domain" description="Thioesterase" evidence="19">
    <location>
        <begin position="60"/>
        <end position="133"/>
    </location>
</feature>
<dbReference type="GO" id="GO:0006629">
    <property type="term" value="P:lipid metabolic process"/>
    <property type="evidence" value="ECO:0007669"/>
    <property type="project" value="UniProtKB-KW"/>
</dbReference>
<evidence type="ECO:0000256" key="4">
    <source>
        <dbReference type="ARBA" id="ARBA00004514"/>
    </source>
</evidence>
<evidence type="ECO:0000259" key="19">
    <source>
        <dbReference type="Pfam" id="PF03061"/>
    </source>
</evidence>
<evidence type="ECO:0000256" key="17">
    <source>
        <dbReference type="ARBA" id="ARBA00081533"/>
    </source>
</evidence>
<reference evidence="20 21" key="1">
    <citation type="submission" date="2017-07" db="EMBL/GenBank/DDBJ databases">
        <title>An improved, manually edited Actinidia chinensis var. chinensis (kiwifruit) genome highlights the challenges associated with draft genomes and gene prediction in plants.</title>
        <authorList>
            <person name="Pilkington S."/>
            <person name="Crowhurst R."/>
            <person name="Hilario E."/>
            <person name="Nardozza S."/>
            <person name="Fraser L."/>
            <person name="Peng Y."/>
            <person name="Gunaseelan K."/>
            <person name="Simpson R."/>
            <person name="Tahir J."/>
            <person name="Deroles S."/>
            <person name="Templeton K."/>
            <person name="Luo Z."/>
            <person name="Davy M."/>
            <person name="Cheng C."/>
            <person name="Mcneilage M."/>
            <person name="Scaglione D."/>
            <person name="Liu Y."/>
            <person name="Zhang Q."/>
            <person name="Datson P."/>
            <person name="De Silva N."/>
            <person name="Gardiner S."/>
            <person name="Bassett H."/>
            <person name="Chagne D."/>
            <person name="Mccallum J."/>
            <person name="Dzierzon H."/>
            <person name="Deng C."/>
            <person name="Wang Y.-Y."/>
            <person name="Barron N."/>
            <person name="Manako K."/>
            <person name="Bowen J."/>
            <person name="Foster T."/>
            <person name="Erridge Z."/>
            <person name="Tiffin H."/>
            <person name="Waite C."/>
            <person name="Davies K."/>
            <person name="Grierson E."/>
            <person name="Laing W."/>
            <person name="Kirk R."/>
            <person name="Chen X."/>
            <person name="Wood M."/>
            <person name="Montefiori M."/>
            <person name="Brummell D."/>
            <person name="Schwinn K."/>
            <person name="Catanach A."/>
            <person name="Fullerton C."/>
            <person name="Li D."/>
            <person name="Meiyalaghan S."/>
            <person name="Nieuwenhuizen N."/>
            <person name="Read N."/>
            <person name="Prakash R."/>
            <person name="Hunter D."/>
            <person name="Zhang H."/>
            <person name="Mckenzie M."/>
            <person name="Knabel M."/>
            <person name="Harris A."/>
            <person name="Allan A."/>
            <person name="Chen A."/>
            <person name="Janssen B."/>
            <person name="Plunkett B."/>
            <person name="Dwamena C."/>
            <person name="Voogd C."/>
            <person name="Leif D."/>
            <person name="Lafferty D."/>
            <person name="Souleyre E."/>
            <person name="Varkonyi-Gasic E."/>
            <person name="Gambi F."/>
            <person name="Hanley J."/>
            <person name="Yao J.-L."/>
            <person name="Cheung J."/>
            <person name="David K."/>
            <person name="Warren B."/>
            <person name="Marsh K."/>
            <person name="Snowden K."/>
            <person name="Lin-Wang K."/>
            <person name="Brian L."/>
            <person name="Martinez-Sanchez M."/>
            <person name="Wang M."/>
            <person name="Ileperuma N."/>
            <person name="Macnee N."/>
            <person name="Campin R."/>
            <person name="Mcatee P."/>
            <person name="Drummond R."/>
            <person name="Espley R."/>
            <person name="Ireland H."/>
            <person name="Wu R."/>
            <person name="Atkinson R."/>
            <person name="Karunairetnam S."/>
            <person name="Bulley S."/>
            <person name="Chunkath S."/>
            <person name="Hanley Z."/>
            <person name="Storey R."/>
            <person name="Thrimawithana A."/>
            <person name="Thomson S."/>
            <person name="David C."/>
            <person name="Testolin R."/>
        </authorList>
    </citation>
    <scope>NUCLEOTIDE SEQUENCE [LARGE SCALE GENOMIC DNA]</scope>
    <source>
        <strain evidence="21">cv. Red5</strain>
        <tissue evidence="20">Young leaf</tissue>
    </source>
</reference>
<dbReference type="OMA" id="KQWMASH"/>
<evidence type="ECO:0000256" key="9">
    <source>
        <dbReference type="ARBA" id="ARBA00023098"/>
    </source>
</evidence>
<dbReference type="PANTHER" id="PTHR21660">
    <property type="entry name" value="THIOESTERASE SUPERFAMILY MEMBER-RELATED"/>
    <property type="match status" value="1"/>
</dbReference>
<comment type="similarity">
    <text evidence="5">Belongs to the thioesterase PaaI family.</text>
</comment>
<dbReference type="GO" id="GO:0005634">
    <property type="term" value="C:nucleus"/>
    <property type="evidence" value="ECO:0007669"/>
    <property type="project" value="UniProtKB-SubCell"/>
</dbReference>
<evidence type="ECO:0000256" key="15">
    <source>
        <dbReference type="ARBA" id="ARBA00064709"/>
    </source>
</evidence>
<evidence type="ECO:0000256" key="10">
    <source>
        <dbReference type="ARBA" id="ARBA00023128"/>
    </source>
</evidence>
<sequence length="149" mass="16501">MRDEEDHPQRFQKWLEDLSKGIVSHELEALTHQGLQIELAQKGLIRCKFVVPEQLSDRDGNWHVGAIAVLVDNVGAAAIASYVGHVKVSVGFNVSYLSTAKIQEEVEIEGKAIGHKDKLSLVEVSVKKKESGELIVIAKQWMSSKTSKI</sequence>
<dbReference type="OrthoDB" id="46529at2759"/>
<keyword evidence="10" id="KW-0496">Mitochondrion</keyword>
<keyword evidence="7" id="KW-0378">Hydrolase</keyword>
<evidence type="ECO:0000256" key="14">
    <source>
        <dbReference type="ARBA" id="ARBA00058205"/>
    </source>
</evidence>
<dbReference type="InterPro" id="IPR039298">
    <property type="entry name" value="ACOT13"/>
</dbReference>
<dbReference type="GO" id="GO:0005819">
    <property type="term" value="C:spindle"/>
    <property type="evidence" value="ECO:0007669"/>
    <property type="project" value="UniProtKB-SubCell"/>
</dbReference>
<dbReference type="Proteomes" id="UP000241394">
    <property type="component" value="Chromosome LG11"/>
</dbReference>
<keyword evidence="6" id="KW-0963">Cytoplasm</keyword>
<evidence type="ECO:0000256" key="8">
    <source>
        <dbReference type="ARBA" id="ARBA00022990"/>
    </source>
</evidence>
<dbReference type="CDD" id="cd03443">
    <property type="entry name" value="PaaI_thioesterase"/>
    <property type="match status" value="1"/>
</dbReference>
<dbReference type="Gramene" id="PSS17935">
    <property type="protein sequence ID" value="PSS17935"/>
    <property type="gene ID" value="CEY00_Acc12627"/>
</dbReference>
<dbReference type="InterPro" id="IPR006683">
    <property type="entry name" value="Thioestr_dom"/>
</dbReference>
<protein>
    <recommendedName>
        <fullName evidence="16">Acyl-coenzyme A thioesterase 13</fullName>
    </recommendedName>
    <alternativeName>
        <fullName evidence="17">Hotdog-fold thioesterase superfamily member 2</fullName>
    </alternativeName>
    <alternativeName>
        <fullName evidence="18">Thioesterase superfamily member 2</fullName>
    </alternativeName>
</protein>
<evidence type="ECO:0000256" key="5">
    <source>
        <dbReference type="ARBA" id="ARBA00008324"/>
    </source>
</evidence>
<dbReference type="Pfam" id="PF03061">
    <property type="entry name" value="4HBT"/>
    <property type="match status" value="1"/>
</dbReference>
<evidence type="ECO:0000256" key="11">
    <source>
        <dbReference type="ARBA" id="ARBA00023212"/>
    </source>
</evidence>
<keyword evidence="21" id="KW-1185">Reference proteome</keyword>
<name>A0A2R6QZW0_ACTCC</name>
<evidence type="ECO:0000256" key="6">
    <source>
        <dbReference type="ARBA" id="ARBA00022490"/>
    </source>
</evidence>
<evidence type="ECO:0000256" key="1">
    <source>
        <dbReference type="ARBA" id="ARBA00004123"/>
    </source>
</evidence>
<dbReference type="InterPro" id="IPR029069">
    <property type="entry name" value="HotDog_dom_sf"/>
</dbReference>
<dbReference type="GO" id="GO:0005739">
    <property type="term" value="C:mitochondrion"/>
    <property type="evidence" value="ECO:0007669"/>
    <property type="project" value="UniProtKB-SubCell"/>
</dbReference>
<dbReference type="AlphaFoldDB" id="A0A2R6QZW0"/>
<comment type="function">
    <text evidence="14">Catalyzes the hydrolysis of acyl-CoAs into free fatty acids and coenzyme A (CoASH), regulating their respective intracellular levels. Has acyl-CoA thioesterase activity towards medium (C12) and long-chain (C18) fatty acyl-CoA substrates. Can also hydrolyze 3-hydroxyphenylacetyl-CoA and 3,4-dihydroxyphenylacetyl-CoA (in vitro). May play a role in controlling adaptive thermogenesis.</text>
</comment>
<reference evidence="21" key="2">
    <citation type="journal article" date="2018" name="BMC Genomics">
        <title>A manually annotated Actinidia chinensis var. chinensis (kiwifruit) genome highlights the challenges associated with draft genomes and gene prediction in plants.</title>
        <authorList>
            <person name="Pilkington S.M."/>
            <person name="Crowhurst R."/>
            <person name="Hilario E."/>
            <person name="Nardozza S."/>
            <person name="Fraser L."/>
            <person name="Peng Y."/>
            <person name="Gunaseelan K."/>
            <person name="Simpson R."/>
            <person name="Tahir J."/>
            <person name="Deroles S.C."/>
            <person name="Templeton K."/>
            <person name="Luo Z."/>
            <person name="Davy M."/>
            <person name="Cheng C."/>
            <person name="McNeilage M."/>
            <person name="Scaglione D."/>
            <person name="Liu Y."/>
            <person name="Zhang Q."/>
            <person name="Datson P."/>
            <person name="De Silva N."/>
            <person name="Gardiner S.E."/>
            <person name="Bassett H."/>
            <person name="Chagne D."/>
            <person name="McCallum J."/>
            <person name="Dzierzon H."/>
            <person name="Deng C."/>
            <person name="Wang Y.Y."/>
            <person name="Barron L."/>
            <person name="Manako K."/>
            <person name="Bowen J."/>
            <person name="Foster T.M."/>
            <person name="Erridge Z.A."/>
            <person name="Tiffin H."/>
            <person name="Waite C.N."/>
            <person name="Davies K.M."/>
            <person name="Grierson E.P."/>
            <person name="Laing W.A."/>
            <person name="Kirk R."/>
            <person name="Chen X."/>
            <person name="Wood M."/>
            <person name="Montefiori M."/>
            <person name="Brummell D.A."/>
            <person name="Schwinn K.E."/>
            <person name="Catanach A."/>
            <person name="Fullerton C."/>
            <person name="Li D."/>
            <person name="Meiyalaghan S."/>
            <person name="Nieuwenhuizen N."/>
            <person name="Read N."/>
            <person name="Prakash R."/>
            <person name="Hunter D."/>
            <person name="Zhang H."/>
            <person name="McKenzie M."/>
            <person name="Knabel M."/>
            <person name="Harris A."/>
            <person name="Allan A.C."/>
            <person name="Gleave A."/>
            <person name="Chen A."/>
            <person name="Janssen B.J."/>
            <person name="Plunkett B."/>
            <person name="Ampomah-Dwamena C."/>
            <person name="Voogd C."/>
            <person name="Leif D."/>
            <person name="Lafferty D."/>
            <person name="Souleyre E.J.F."/>
            <person name="Varkonyi-Gasic E."/>
            <person name="Gambi F."/>
            <person name="Hanley J."/>
            <person name="Yao J.L."/>
            <person name="Cheung J."/>
            <person name="David K.M."/>
            <person name="Warren B."/>
            <person name="Marsh K."/>
            <person name="Snowden K.C."/>
            <person name="Lin-Wang K."/>
            <person name="Brian L."/>
            <person name="Martinez-Sanchez M."/>
            <person name="Wang M."/>
            <person name="Ileperuma N."/>
            <person name="Macnee N."/>
            <person name="Campin R."/>
            <person name="McAtee P."/>
            <person name="Drummond R.S.M."/>
            <person name="Espley R.V."/>
            <person name="Ireland H.S."/>
            <person name="Wu R."/>
            <person name="Atkinson R.G."/>
            <person name="Karunairetnam S."/>
            <person name="Bulley S."/>
            <person name="Chunkath S."/>
            <person name="Hanley Z."/>
            <person name="Storey R."/>
            <person name="Thrimawithana A.H."/>
            <person name="Thomson S."/>
            <person name="David C."/>
            <person name="Testolin R."/>
            <person name="Huang H."/>
            <person name="Hellens R.P."/>
            <person name="Schaffer R.J."/>
        </authorList>
    </citation>
    <scope>NUCLEOTIDE SEQUENCE [LARGE SCALE GENOMIC DNA]</scope>
    <source>
        <strain evidence="21">cv. Red5</strain>
    </source>
</reference>
<comment type="subunit">
    <text evidence="15">Homotetramer. Interacts with PCTP.</text>
</comment>